<evidence type="ECO:0000256" key="1">
    <source>
        <dbReference type="ARBA" id="ARBA00022630"/>
    </source>
</evidence>
<protein>
    <submittedName>
        <fullName evidence="5">NAD(P)/FAD-dependent oxidoreductase</fullName>
    </submittedName>
</protein>
<accession>A0ABU2SQ14</accession>
<keyword evidence="1" id="KW-0285">Flavoprotein</keyword>
<dbReference type="EMBL" id="JAVRFI010000011">
    <property type="protein sequence ID" value="MDT0451082.1"/>
    <property type="molecule type" value="Genomic_DNA"/>
</dbReference>
<proteinExistence type="predicted"/>
<dbReference type="InterPro" id="IPR050097">
    <property type="entry name" value="Ferredoxin-NADP_redctase_2"/>
</dbReference>
<dbReference type="Proteomes" id="UP001180531">
    <property type="component" value="Unassembled WGS sequence"/>
</dbReference>
<keyword evidence="2" id="KW-0560">Oxidoreductase</keyword>
<dbReference type="PRINTS" id="PR00368">
    <property type="entry name" value="FADPNR"/>
</dbReference>
<dbReference type="InterPro" id="IPR036188">
    <property type="entry name" value="FAD/NAD-bd_sf"/>
</dbReference>
<evidence type="ECO:0000259" key="4">
    <source>
        <dbReference type="Pfam" id="PF07992"/>
    </source>
</evidence>
<feature type="domain" description="FAD/NAD(P)-binding" evidence="4">
    <location>
        <begin position="219"/>
        <end position="491"/>
    </location>
</feature>
<evidence type="ECO:0000313" key="6">
    <source>
        <dbReference type="Proteomes" id="UP001180531"/>
    </source>
</evidence>
<dbReference type="SUPFAM" id="SSF51905">
    <property type="entry name" value="FAD/NAD(P)-binding domain"/>
    <property type="match status" value="1"/>
</dbReference>
<comment type="caution">
    <text evidence="5">The sequence shown here is derived from an EMBL/GenBank/DDBJ whole genome shotgun (WGS) entry which is preliminary data.</text>
</comment>
<keyword evidence="6" id="KW-1185">Reference proteome</keyword>
<sequence length="608" mass="64291">MPSSTPPPVIVLMDGDPLRRSSLAETIAGWYEQDFQVLQLGSGESAGLGALAGGGTRVALVAEVGEDSAGLARTAEAAKIPDAAGLVSLVPDGETAAVTDGGGPAKAGFVEEDGLRTTHLRLVDNLLYDWWLEAPPDLRKLFGSVEISGNIKAKGAFRIREFLTGSGVVFRWPKDSQGKDILVKVTPPGSRTATELTNPTLVQLAKALGLLNTSLKDWYDLVIVGGGPAGLSAAVYAGAEGLSTLVIEDDVPGGQAGTSSKIWNYLGFPGGIPGHTLATSALKQIKEFKVHWHPLAVAKALHLGTDTDQTWVLPHEVELSDGKRIKAGAVVIATGMTWRRLDKSTRADELEGAGVYYHALMTDLDYIEGKEIAMVGGGNSVGQAAVHFAQKAKKVTLIVRSDLKGMSQYLVDAIERLKKAQKIDVLLKTEVKECVAAKTKKELAAVKIGPTGKEHPAKSTLDTEWLYVLIGGVPNTKWLSERVLLAPNGTVLTGHHVPGQEERLKRVEKEVRERAKKEGRPPKKTEEEVAKAVEAARVPSTGTSVPGVFAVGDVQYAAPPRVGGAVGRGAACVADLFGYIKAYPYLFPTYAGKTGKGGKGGKNGKGKD</sequence>
<dbReference type="InterPro" id="IPR023753">
    <property type="entry name" value="FAD/NAD-binding_dom"/>
</dbReference>
<dbReference type="RefSeq" id="WP_311612296.1">
    <property type="nucleotide sequence ID" value="NZ_JAVRFI010000011.1"/>
</dbReference>
<dbReference type="PANTHER" id="PTHR48105">
    <property type="entry name" value="THIOREDOXIN REDUCTASE 1-RELATED-RELATED"/>
    <property type="match status" value="1"/>
</dbReference>
<organism evidence="5 6">
    <name type="scientific">Streptomyces hesseae</name>
    <dbReference type="NCBI Taxonomy" id="3075519"/>
    <lineage>
        <taxon>Bacteria</taxon>
        <taxon>Bacillati</taxon>
        <taxon>Actinomycetota</taxon>
        <taxon>Actinomycetes</taxon>
        <taxon>Kitasatosporales</taxon>
        <taxon>Streptomycetaceae</taxon>
        <taxon>Streptomyces</taxon>
    </lineage>
</organism>
<name>A0ABU2SQ14_9ACTN</name>
<dbReference type="PRINTS" id="PR00469">
    <property type="entry name" value="PNDRDTASEII"/>
</dbReference>
<gene>
    <name evidence="5" type="ORF">RM609_18635</name>
</gene>
<dbReference type="Pfam" id="PF07992">
    <property type="entry name" value="Pyr_redox_2"/>
    <property type="match status" value="1"/>
</dbReference>
<evidence type="ECO:0000313" key="5">
    <source>
        <dbReference type="EMBL" id="MDT0451082.1"/>
    </source>
</evidence>
<evidence type="ECO:0000256" key="2">
    <source>
        <dbReference type="ARBA" id="ARBA00023002"/>
    </source>
</evidence>
<comment type="catalytic activity">
    <reaction evidence="3">
        <text>[thioredoxin]-dithiol + NADP(+) = [thioredoxin]-disulfide + NADPH + H(+)</text>
        <dbReference type="Rhea" id="RHEA:20345"/>
        <dbReference type="Rhea" id="RHEA-COMP:10698"/>
        <dbReference type="Rhea" id="RHEA-COMP:10700"/>
        <dbReference type="ChEBI" id="CHEBI:15378"/>
        <dbReference type="ChEBI" id="CHEBI:29950"/>
        <dbReference type="ChEBI" id="CHEBI:50058"/>
        <dbReference type="ChEBI" id="CHEBI:57783"/>
        <dbReference type="ChEBI" id="CHEBI:58349"/>
        <dbReference type="EC" id="1.8.1.9"/>
    </reaction>
</comment>
<dbReference type="Gene3D" id="3.50.50.60">
    <property type="entry name" value="FAD/NAD(P)-binding domain"/>
    <property type="match status" value="3"/>
</dbReference>
<reference evidence="5" key="1">
    <citation type="submission" date="2024-05" db="EMBL/GenBank/DDBJ databases">
        <title>30 novel species of actinomycetes from the DSMZ collection.</title>
        <authorList>
            <person name="Nouioui I."/>
        </authorList>
    </citation>
    <scope>NUCLEOTIDE SEQUENCE</scope>
    <source>
        <strain evidence="5">DSM 40473</strain>
    </source>
</reference>
<evidence type="ECO:0000256" key="3">
    <source>
        <dbReference type="ARBA" id="ARBA00048132"/>
    </source>
</evidence>